<comment type="caution">
    <text evidence="1">The sequence shown here is derived from an EMBL/GenBank/DDBJ whole genome shotgun (WGS) entry which is preliminary data.</text>
</comment>
<accession>A0A5J9V690</accession>
<dbReference type="AlphaFoldDB" id="A0A5J9V690"/>
<name>A0A5J9V690_9POAL</name>
<organism evidence="1 2">
    <name type="scientific">Eragrostis curvula</name>
    <name type="common">weeping love grass</name>
    <dbReference type="NCBI Taxonomy" id="38414"/>
    <lineage>
        <taxon>Eukaryota</taxon>
        <taxon>Viridiplantae</taxon>
        <taxon>Streptophyta</taxon>
        <taxon>Embryophyta</taxon>
        <taxon>Tracheophyta</taxon>
        <taxon>Spermatophyta</taxon>
        <taxon>Magnoliopsida</taxon>
        <taxon>Liliopsida</taxon>
        <taxon>Poales</taxon>
        <taxon>Poaceae</taxon>
        <taxon>PACMAD clade</taxon>
        <taxon>Chloridoideae</taxon>
        <taxon>Eragrostideae</taxon>
        <taxon>Eragrostidinae</taxon>
        <taxon>Eragrostis</taxon>
    </lineage>
</organism>
<sequence>MGYPLKAHEAKSAEISRFSVHNGRNVTRCRASSTAVEPVPFRWHPAATASAPSTVPMSATPSVPAMLPSFSALVLLALVEPDLEGAASSSTDDIGDGLPSHVHREIQKIGLPDDMYECTTTSPPSAVQDLPSKVTSYWCTWKSLAVRLCGLYSQYLDLL</sequence>
<keyword evidence="2" id="KW-1185">Reference proteome</keyword>
<evidence type="ECO:0000313" key="2">
    <source>
        <dbReference type="Proteomes" id="UP000324897"/>
    </source>
</evidence>
<reference evidence="1 2" key="1">
    <citation type="journal article" date="2019" name="Sci. Rep.">
        <title>A high-quality genome of Eragrostis curvula grass provides insights into Poaceae evolution and supports new strategies to enhance forage quality.</title>
        <authorList>
            <person name="Carballo J."/>
            <person name="Santos B.A.C.M."/>
            <person name="Zappacosta D."/>
            <person name="Garbus I."/>
            <person name="Selva J.P."/>
            <person name="Gallo C.A."/>
            <person name="Diaz A."/>
            <person name="Albertini E."/>
            <person name="Caccamo M."/>
            <person name="Echenique V."/>
        </authorList>
    </citation>
    <scope>NUCLEOTIDE SEQUENCE [LARGE SCALE GENOMIC DNA]</scope>
    <source>
        <strain evidence="2">cv. Victoria</strain>
        <tissue evidence="1">Leaf</tissue>
    </source>
</reference>
<feature type="non-terminal residue" evidence="1">
    <location>
        <position position="1"/>
    </location>
</feature>
<protein>
    <submittedName>
        <fullName evidence="1">Uncharacterized protein</fullName>
    </submittedName>
</protein>
<dbReference type="Proteomes" id="UP000324897">
    <property type="component" value="Chromosome 1"/>
</dbReference>
<dbReference type="EMBL" id="RWGY01000011">
    <property type="protein sequence ID" value="TVU30957.1"/>
    <property type="molecule type" value="Genomic_DNA"/>
</dbReference>
<evidence type="ECO:0000313" key="1">
    <source>
        <dbReference type="EMBL" id="TVU30957.1"/>
    </source>
</evidence>
<proteinExistence type="predicted"/>
<gene>
    <name evidence="1" type="ORF">EJB05_22615</name>
</gene>
<dbReference type="Gramene" id="TVU30957">
    <property type="protein sequence ID" value="TVU30957"/>
    <property type="gene ID" value="EJB05_22615"/>
</dbReference>